<keyword evidence="5" id="KW-0430">Lectin</keyword>
<evidence type="ECO:0000313" key="13">
    <source>
        <dbReference type="Proteomes" id="UP000030742"/>
    </source>
</evidence>
<dbReference type="InterPro" id="IPR035976">
    <property type="entry name" value="Sushi/SCR/CCP_sf"/>
</dbReference>
<feature type="compositionally biased region" description="Polar residues" evidence="9">
    <location>
        <begin position="151"/>
        <end position="164"/>
    </location>
</feature>
<dbReference type="STRING" id="77166.U4UTM3"/>
<dbReference type="SMART" id="SM00032">
    <property type="entry name" value="CCP"/>
    <property type="match status" value="1"/>
</dbReference>
<evidence type="ECO:0000256" key="9">
    <source>
        <dbReference type="SAM" id="MobiDB-lite"/>
    </source>
</evidence>
<dbReference type="GO" id="GO:0042806">
    <property type="term" value="F:fucose binding"/>
    <property type="evidence" value="ECO:0007669"/>
    <property type="project" value="UniProtKB-ARBA"/>
</dbReference>
<keyword evidence="7 8" id="KW-1015">Disulfide bond</keyword>
<dbReference type="PANTHER" id="PTHR45713">
    <property type="entry name" value="FTP DOMAIN-CONTAINING PROTEIN"/>
    <property type="match status" value="1"/>
</dbReference>
<gene>
    <name evidence="11" type="ORF">D910_00463</name>
    <name evidence="12" type="ORF">D910_00688</name>
</gene>
<feature type="disulfide bond" evidence="8">
    <location>
        <begin position="109"/>
        <end position="136"/>
    </location>
</feature>
<accession>U4UTM3</accession>
<organism evidence="11 13">
    <name type="scientific">Dendroctonus ponderosae</name>
    <name type="common">Mountain pine beetle</name>
    <dbReference type="NCBI Taxonomy" id="77166"/>
    <lineage>
        <taxon>Eukaryota</taxon>
        <taxon>Metazoa</taxon>
        <taxon>Ecdysozoa</taxon>
        <taxon>Arthropoda</taxon>
        <taxon>Hexapoda</taxon>
        <taxon>Insecta</taxon>
        <taxon>Pterygota</taxon>
        <taxon>Neoptera</taxon>
        <taxon>Endopterygota</taxon>
        <taxon>Coleoptera</taxon>
        <taxon>Polyphaga</taxon>
        <taxon>Cucujiformia</taxon>
        <taxon>Curculionidae</taxon>
        <taxon>Scolytinae</taxon>
        <taxon>Dendroctonus</taxon>
    </lineage>
</organism>
<keyword evidence="4" id="KW-0479">Metal-binding</keyword>
<dbReference type="GO" id="GO:0010185">
    <property type="term" value="P:regulation of cellular defense response"/>
    <property type="evidence" value="ECO:0007669"/>
    <property type="project" value="UniProtKB-ARBA"/>
</dbReference>
<dbReference type="SMART" id="SM00607">
    <property type="entry name" value="FTP"/>
    <property type="match status" value="1"/>
</dbReference>
<dbReference type="Gene3D" id="2.10.70.10">
    <property type="entry name" value="Complement Module, domain 1"/>
    <property type="match status" value="1"/>
</dbReference>
<feature type="compositionally biased region" description="Basic and acidic residues" evidence="9">
    <location>
        <begin position="166"/>
        <end position="177"/>
    </location>
</feature>
<keyword evidence="8" id="KW-0768">Sushi</keyword>
<evidence type="ECO:0000256" key="7">
    <source>
        <dbReference type="ARBA" id="ARBA00023157"/>
    </source>
</evidence>
<proteinExistence type="inferred from homology"/>
<evidence type="ECO:0000259" key="10">
    <source>
        <dbReference type="PROSITE" id="PS50923"/>
    </source>
</evidence>
<dbReference type="EMBL" id="KI208389">
    <property type="protein sequence ID" value="ERL95853.1"/>
    <property type="molecule type" value="Genomic_DNA"/>
</dbReference>
<dbReference type="AlphaFoldDB" id="U4UTM3"/>
<dbReference type="InterPro" id="IPR006585">
    <property type="entry name" value="FTP1"/>
</dbReference>
<dbReference type="Gene3D" id="2.60.120.260">
    <property type="entry name" value="Galactose-binding domain-like"/>
    <property type="match status" value="1"/>
</dbReference>
<name>U4UTM3_DENPD</name>
<evidence type="ECO:0000256" key="1">
    <source>
        <dbReference type="ARBA" id="ARBA00002219"/>
    </source>
</evidence>
<dbReference type="InterPro" id="IPR051941">
    <property type="entry name" value="BG_Antigen-Binding_Lectin"/>
</dbReference>
<reference evidence="11 13" key="1">
    <citation type="journal article" date="2013" name="Genome Biol.">
        <title>Draft genome of the mountain pine beetle, Dendroctonus ponderosae Hopkins, a major forest pest.</title>
        <authorList>
            <person name="Keeling C.I."/>
            <person name="Yuen M.M."/>
            <person name="Liao N.Y."/>
            <person name="Docking T.R."/>
            <person name="Chan S.K."/>
            <person name="Taylor G.A."/>
            <person name="Palmquist D.L."/>
            <person name="Jackman S.D."/>
            <person name="Nguyen A."/>
            <person name="Li M."/>
            <person name="Henderson H."/>
            <person name="Janes J.K."/>
            <person name="Zhao Y."/>
            <person name="Pandoh P."/>
            <person name="Moore R."/>
            <person name="Sperling F.A."/>
            <person name="Huber D.P."/>
            <person name="Birol I."/>
            <person name="Jones S.J."/>
            <person name="Bohlmann J."/>
        </authorList>
    </citation>
    <scope>NUCLEOTIDE SEQUENCE</scope>
</reference>
<evidence type="ECO:0000313" key="11">
    <source>
        <dbReference type="EMBL" id="ERL95853.1"/>
    </source>
</evidence>
<dbReference type="PANTHER" id="PTHR45713:SF6">
    <property type="entry name" value="F5_8 TYPE C DOMAIN-CONTAINING PROTEIN"/>
    <property type="match status" value="1"/>
</dbReference>
<feature type="region of interest" description="Disordered" evidence="9">
    <location>
        <begin position="151"/>
        <end position="177"/>
    </location>
</feature>
<dbReference type="Pfam" id="PF22633">
    <property type="entry name" value="F5_F8_type_C_2"/>
    <property type="match status" value="1"/>
</dbReference>
<evidence type="ECO:0000256" key="5">
    <source>
        <dbReference type="ARBA" id="ARBA00022734"/>
    </source>
</evidence>
<keyword evidence="6" id="KW-0106">Calcium</keyword>
<dbReference type="GO" id="GO:0046872">
    <property type="term" value="F:metal ion binding"/>
    <property type="evidence" value="ECO:0007669"/>
    <property type="project" value="UniProtKB-KW"/>
</dbReference>
<protein>
    <recommendedName>
        <fullName evidence="10">Sushi domain-containing protein</fullName>
    </recommendedName>
</protein>
<evidence type="ECO:0000256" key="6">
    <source>
        <dbReference type="ARBA" id="ARBA00022837"/>
    </source>
</evidence>
<evidence type="ECO:0000256" key="8">
    <source>
        <dbReference type="PROSITE-ProRule" id="PRU00302"/>
    </source>
</evidence>
<comment type="caution">
    <text evidence="8">Lacks conserved residue(s) required for the propagation of feature annotation.</text>
</comment>
<comment type="similarity">
    <text evidence="2">Belongs to the fucolectin family.</text>
</comment>
<comment type="subunit">
    <text evidence="3">Homotrimer.</text>
</comment>
<dbReference type="PROSITE" id="PS50923">
    <property type="entry name" value="SUSHI"/>
    <property type="match status" value="1"/>
</dbReference>
<feature type="non-terminal residue" evidence="11">
    <location>
        <position position="1"/>
    </location>
</feature>
<dbReference type="GO" id="GO:0001868">
    <property type="term" value="P:regulation of complement activation, lectin pathway"/>
    <property type="evidence" value="ECO:0007669"/>
    <property type="project" value="UniProtKB-ARBA"/>
</dbReference>
<feature type="domain" description="Sushi" evidence="10">
    <location>
        <begin position="79"/>
        <end position="138"/>
    </location>
</feature>
<dbReference type="OrthoDB" id="406096at2759"/>
<dbReference type="SUPFAM" id="SSF57535">
    <property type="entry name" value="Complement control module/SCR domain"/>
    <property type="match status" value="1"/>
</dbReference>
<dbReference type="EMBL" id="KI208952">
    <property type="protein sequence ID" value="ERL95958.1"/>
    <property type="molecule type" value="Genomic_DNA"/>
</dbReference>
<dbReference type="CDD" id="cd00033">
    <property type="entry name" value="CCP"/>
    <property type="match status" value="1"/>
</dbReference>
<comment type="function">
    <text evidence="1">Acts as a defensive agent. Recognizes blood group fucosylated oligosaccharides including A, B, H and Lewis B-type antigens. Does not recognize Lewis A antigen and has low affinity for monovalent haptens.</text>
</comment>
<dbReference type="FunFam" id="2.60.120.260:FF:000105">
    <property type="entry name" value="Sushi, von Willebrand factor type A, EGF and pentraxin domain-containing protein 1"/>
    <property type="match status" value="1"/>
</dbReference>
<evidence type="ECO:0000256" key="2">
    <source>
        <dbReference type="ARBA" id="ARBA00010147"/>
    </source>
</evidence>
<dbReference type="SUPFAM" id="SSF49785">
    <property type="entry name" value="Galactose-binding domain-like"/>
    <property type="match status" value="1"/>
</dbReference>
<dbReference type="Proteomes" id="UP000030742">
    <property type="component" value="Unassembled WGS sequence"/>
</dbReference>
<dbReference type="InterPro" id="IPR008979">
    <property type="entry name" value="Galactose-bd-like_sf"/>
</dbReference>
<sequence>NVTQDVKVVGAGISVFSLQKDKDLENQRLAKKISNLTQSNDYFNHRNHVVDWKKADLLVHDSEYDIMLSINFHCMLIHVRCGHPPIPLNAKLTLSSSSLVPGTTASYRCDEGYETFGNSQISCSSSGQWAGEMPFCGVNIAYRKPANQSTTVRGGTALNANDGETSSDHETKKCSETQKEASPWWQVDLLRPYAVKVVRVTTRGCCGHQPLQDLEIRVGNSSTDLQRNPLCAWFPGTIDEGSTKTFTCARPLIGEYVFLQLVGVEGSLSLCEVEVFTPDEFSVDRCAPKDSPEEAQLAAFARTCYEFGVSRGGSFQEARAYCQ</sequence>
<evidence type="ECO:0000256" key="4">
    <source>
        <dbReference type="ARBA" id="ARBA00022723"/>
    </source>
</evidence>
<evidence type="ECO:0000313" key="12">
    <source>
        <dbReference type="EMBL" id="ERL95958.1"/>
    </source>
</evidence>
<feature type="non-terminal residue" evidence="11">
    <location>
        <position position="323"/>
    </location>
</feature>
<evidence type="ECO:0000256" key="3">
    <source>
        <dbReference type="ARBA" id="ARBA00011233"/>
    </source>
</evidence>
<dbReference type="Pfam" id="PF00084">
    <property type="entry name" value="Sushi"/>
    <property type="match status" value="1"/>
</dbReference>
<dbReference type="InterPro" id="IPR000436">
    <property type="entry name" value="Sushi_SCR_CCP_dom"/>
</dbReference>